<keyword evidence="2" id="KW-1185">Reference proteome</keyword>
<sequence length="130" mass="14344">MWSAVAEPCQSAWHANNGRNSPLFVWLRIQPRWIPTASFPLNRQDFHKHLLFQTPRSQKARSLIASRGGGPWRASEVGAVEQDLVPSLAGDGSVKAAGERSWEARWHSALPLITELKRSAGGSPAVRIGR</sequence>
<reference evidence="1" key="1">
    <citation type="journal article" date="2023" name="Science">
        <title>Genome structures resolve the early diversification of teleost fishes.</title>
        <authorList>
            <person name="Parey E."/>
            <person name="Louis A."/>
            <person name="Montfort J."/>
            <person name="Bouchez O."/>
            <person name="Roques C."/>
            <person name="Iampietro C."/>
            <person name="Lluch J."/>
            <person name="Castinel A."/>
            <person name="Donnadieu C."/>
            <person name="Desvignes T."/>
            <person name="Floi Bucao C."/>
            <person name="Jouanno E."/>
            <person name="Wen M."/>
            <person name="Mejri S."/>
            <person name="Dirks R."/>
            <person name="Jansen H."/>
            <person name="Henkel C."/>
            <person name="Chen W.J."/>
            <person name="Zahm M."/>
            <person name="Cabau C."/>
            <person name="Klopp C."/>
            <person name="Thompson A.W."/>
            <person name="Robinson-Rechavi M."/>
            <person name="Braasch I."/>
            <person name="Lecointre G."/>
            <person name="Bobe J."/>
            <person name="Postlethwait J.H."/>
            <person name="Berthelot C."/>
            <person name="Roest Crollius H."/>
            <person name="Guiguen Y."/>
        </authorList>
    </citation>
    <scope>NUCLEOTIDE SEQUENCE</scope>
    <source>
        <strain evidence="1">NC1722</strain>
    </source>
</reference>
<comment type="caution">
    <text evidence="1">The sequence shown here is derived from an EMBL/GenBank/DDBJ whole genome shotgun (WGS) entry which is preliminary data.</text>
</comment>
<proteinExistence type="predicted"/>
<dbReference type="AlphaFoldDB" id="A0AAD7T6U1"/>
<evidence type="ECO:0000313" key="2">
    <source>
        <dbReference type="Proteomes" id="UP001221898"/>
    </source>
</evidence>
<evidence type="ECO:0000313" key="1">
    <source>
        <dbReference type="EMBL" id="KAJ8415400.1"/>
    </source>
</evidence>
<protein>
    <submittedName>
        <fullName evidence="1">Uncharacterized protein</fullName>
    </submittedName>
</protein>
<accession>A0AAD7T6U1</accession>
<name>A0AAD7T6U1_9TELE</name>
<organism evidence="1 2">
    <name type="scientific">Aldrovandia affinis</name>
    <dbReference type="NCBI Taxonomy" id="143900"/>
    <lineage>
        <taxon>Eukaryota</taxon>
        <taxon>Metazoa</taxon>
        <taxon>Chordata</taxon>
        <taxon>Craniata</taxon>
        <taxon>Vertebrata</taxon>
        <taxon>Euteleostomi</taxon>
        <taxon>Actinopterygii</taxon>
        <taxon>Neopterygii</taxon>
        <taxon>Teleostei</taxon>
        <taxon>Notacanthiformes</taxon>
        <taxon>Halosauridae</taxon>
        <taxon>Aldrovandia</taxon>
    </lineage>
</organism>
<dbReference type="EMBL" id="JAINUG010000009">
    <property type="protein sequence ID" value="KAJ8415400.1"/>
    <property type="molecule type" value="Genomic_DNA"/>
</dbReference>
<gene>
    <name evidence="1" type="ORF">AAFF_G00423800</name>
</gene>
<dbReference type="Proteomes" id="UP001221898">
    <property type="component" value="Unassembled WGS sequence"/>
</dbReference>